<sequence>MLYATTWETFQLFCYLCYQLLRLEGQPAYCIKKLYFYQKMKILRTYFICFICLGVGRNGEVGRILIMAHRLDILKALKIRHVVL</sequence>
<reference evidence="1" key="1">
    <citation type="thesis" date="2020" institute="ProQuest LLC" country="789 East Eisenhower Parkway, Ann Arbor, MI, USA">
        <title>Comparative Genomics and Chromosome Evolution.</title>
        <authorList>
            <person name="Mudd A.B."/>
        </authorList>
    </citation>
    <scope>NUCLEOTIDE SEQUENCE</scope>
    <source>
        <strain evidence="1">237g6f4</strain>
        <tissue evidence="1">Blood</tissue>
    </source>
</reference>
<proteinExistence type="predicted"/>
<keyword evidence="2" id="KW-1185">Reference proteome</keyword>
<organism evidence="1 2">
    <name type="scientific">Engystomops pustulosus</name>
    <name type="common">Tungara frog</name>
    <name type="synonym">Physalaemus pustulosus</name>
    <dbReference type="NCBI Taxonomy" id="76066"/>
    <lineage>
        <taxon>Eukaryota</taxon>
        <taxon>Metazoa</taxon>
        <taxon>Chordata</taxon>
        <taxon>Craniata</taxon>
        <taxon>Vertebrata</taxon>
        <taxon>Euteleostomi</taxon>
        <taxon>Amphibia</taxon>
        <taxon>Batrachia</taxon>
        <taxon>Anura</taxon>
        <taxon>Neobatrachia</taxon>
        <taxon>Hyloidea</taxon>
        <taxon>Leptodactylidae</taxon>
        <taxon>Leiuperinae</taxon>
        <taxon>Engystomops</taxon>
    </lineage>
</organism>
<comment type="caution">
    <text evidence="1">The sequence shown here is derived from an EMBL/GenBank/DDBJ whole genome shotgun (WGS) entry which is preliminary data.</text>
</comment>
<dbReference type="Proteomes" id="UP000824782">
    <property type="component" value="Unassembled WGS sequence"/>
</dbReference>
<accession>A0AAV7C992</accession>
<evidence type="ECO:0000313" key="1">
    <source>
        <dbReference type="EMBL" id="KAG8581575.1"/>
    </source>
</evidence>
<name>A0AAV7C992_ENGPU</name>
<evidence type="ECO:0000313" key="2">
    <source>
        <dbReference type="Proteomes" id="UP000824782"/>
    </source>
</evidence>
<dbReference type="AlphaFoldDB" id="A0AAV7C992"/>
<dbReference type="EMBL" id="WNYA01000003">
    <property type="protein sequence ID" value="KAG8581575.1"/>
    <property type="molecule type" value="Genomic_DNA"/>
</dbReference>
<gene>
    <name evidence="1" type="ORF">GDO81_007722</name>
</gene>
<protein>
    <submittedName>
        <fullName evidence="1">Uncharacterized protein</fullName>
    </submittedName>
</protein>